<comment type="caution">
    <text evidence="1">The sequence shown here is derived from an EMBL/GenBank/DDBJ whole genome shotgun (WGS) entry which is preliminary data.</text>
</comment>
<proteinExistence type="predicted"/>
<reference evidence="1" key="1">
    <citation type="submission" date="2021-06" db="EMBL/GenBank/DDBJ databases">
        <authorList>
            <person name="Kallberg Y."/>
            <person name="Tangrot J."/>
            <person name="Rosling A."/>
        </authorList>
    </citation>
    <scope>NUCLEOTIDE SEQUENCE</scope>
    <source>
        <strain evidence="1">MA453B</strain>
    </source>
</reference>
<keyword evidence="2" id="KW-1185">Reference proteome</keyword>
<organism evidence="1 2">
    <name type="scientific">Dentiscutata erythropus</name>
    <dbReference type="NCBI Taxonomy" id="1348616"/>
    <lineage>
        <taxon>Eukaryota</taxon>
        <taxon>Fungi</taxon>
        <taxon>Fungi incertae sedis</taxon>
        <taxon>Mucoromycota</taxon>
        <taxon>Glomeromycotina</taxon>
        <taxon>Glomeromycetes</taxon>
        <taxon>Diversisporales</taxon>
        <taxon>Gigasporaceae</taxon>
        <taxon>Dentiscutata</taxon>
    </lineage>
</organism>
<gene>
    <name evidence="1" type="ORF">DERYTH_LOCUS10459</name>
</gene>
<sequence>MSVSPTLSLLSYKSENNEIVFLYGTEAIQPTSTLESEPDTMNNGSFVWRYFVKQKPNNKENED</sequence>
<accession>A0A9N9H935</accession>
<dbReference type="AlphaFoldDB" id="A0A9N9H935"/>
<dbReference type="EMBL" id="CAJVPY010006098">
    <property type="protein sequence ID" value="CAG8656233.1"/>
    <property type="molecule type" value="Genomic_DNA"/>
</dbReference>
<name>A0A9N9H935_9GLOM</name>
<evidence type="ECO:0000313" key="1">
    <source>
        <dbReference type="EMBL" id="CAG8656233.1"/>
    </source>
</evidence>
<protein>
    <submittedName>
        <fullName evidence="1">8737_t:CDS:1</fullName>
    </submittedName>
</protein>
<evidence type="ECO:0000313" key="2">
    <source>
        <dbReference type="Proteomes" id="UP000789405"/>
    </source>
</evidence>
<dbReference type="Proteomes" id="UP000789405">
    <property type="component" value="Unassembled WGS sequence"/>
</dbReference>